<organism evidence="8 9">
    <name type="scientific">Nocardioides caeni</name>
    <dbReference type="NCBI Taxonomy" id="574700"/>
    <lineage>
        <taxon>Bacteria</taxon>
        <taxon>Bacillati</taxon>
        <taxon>Actinomycetota</taxon>
        <taxon>Actinomycetes</taxon>
        <taxon>Propionibacteriales</taxon>
        <taxon>Nocardioidaceae</taxon>
        <taxon>Nocardioides</taxon>
    </lineage>
</organism>
<name>A0A4S8NPF3_9ACTN</name>
<evidence type="ECO:0000313" key="8">
    <source>
        <dbReference type="EMBL" id="THV18341.1"/>
    </source>
</evidence>
<comment type="subcellular location">
    <subcellularLocation>
        <location evidence="1">Cell membrane</location>
        <topology evidence="1">Multi-pass membrane protein</topology>
    </subcellularLocation>
</comment>
<evidence type="ECO:0000256" key="2">
    <source>
        <dbReference type="ARBA" id="ARBA00022475"/>
    </source>
</evidence>
<dbReference type="GO" id="GO:0005886">
    <property type="term" value="C:plasma membrane"/>
    <property type="evidence" value="ECO:0007669"/>
    <property type="project" value="UniProtKB-SubCell"/>
</dbReference>
<dbReference type="Pfam" id="PF06271">
    <property type="entry name" value="RDD"/>
    <property type="match status" value="1"/>
</dbReference>
<protein>
    <submittedName>
        <fullName evidence="8">RDD family protein</fullName>
    </submittedName>
</protein>
<dbReference type="RefSeq" id="WP_136561056.1">
    <property type="nucleotide sequence ID" value="NZ_BAABLS010000002.1"/>
</dbReference>
<evidence type="ECO:0000256" key="4">
    <source>
        <dbReference type="ARBA" id="ARBA00022989"/>
    </source>
</evidence>
<dbReference type="InterPro" id="IPR010432">
    <property type="entry name" value="RDD"/>
</dbReference>
<proteinExistence type="predicted"/>
<comment type="caution">
    <text evidence="8">The sequence shown here is derived from an EMBL/GenBank/DDBJ whole genome shotgun (WGS) entry which is preliminary data.</text>
</comment>
<dbReference type="EMBL" id="STGW01000001">
    <property type="protein sequence ID" value="THV18341.1"/>
    <property type="molecule type" value="Genomic_DNA"/>
</dbReference>
<feature type="transmembrane region" description="Helical" evidence="6">
    <location>
        <begin position="248"/>
        <end position="270"/>
    </location>
</feature>
<keyword evidence="5 6" id="KW-0472">Membrane</keyword>
<evidence type="ECO:0000256" key="6">
    <source>
        <dbReference type="SAM" id="Phobius"/>
    </source>
</evidence>
<evidence type="ECO:0000256" key="5">
    <source>
        <dbReference type="ARBA" id="ARBA00023136"/>
    </source>
</evidence>
<keyword evidence="2" id="KW-1003">Cell membrane</keyword>
<evidence type="ECO:0000259" key="7">
    <source>
        <dbReference type="Pfam" id="PF06271"/>
    </source>
</evidence>
<keyword evidence="9" id="KW-1185">Reference proteome</keyword>
<keyword evidence="3 6" id="KW-0812">Transmembrane</keyword>
<evidence type="ECO:0000256" key="3">
    <source>
        <dbReference type="ARBA" id="ARBA00022692"/>
    </source>
</evidence>
<sequence>MTPPEPSLLGRVAGAVTGRVVDAVPAEVILDHVDLDALLDRVDVNHLLDRVDVNRLLDRIDVDRLLARADVNALLSDVELEQLVRRAGIPDIVAETTGNIAGRTLDVARRQVVGVDTVLAGVVGRILPRAGGAPTGPPALVAASTSAASATGRYAGAVSRLLALALDVAVVIGTYSAGTLLVGYLLDFLLGVRVEDLPELAATLLLITWGAAYFTVSTAISGRTIGKAVVGLRVVTRLGSPVGPGASLLRVLLLPLSTSFLGLGALLIVVRRDRRGLHDLLVGTCVVYDWGDRPAELPGPLAAYLQAHGA</sequence>
<feature type="transmembrane region" description="Helical" evidence="6">
    <location>
        <begin position="161"/>
        <end position="186"/>
    </location>
</feature>
<evidence type="ECO:0000313" key="9">
    <source>
        <dbReference type="Proteomes" id="UP000307087"/>
    </source>
</evidence>
<reference evidence="8 9" key="1">
    <citation type="journal article" date="2009" name="Int. J. Syst. Evol. Microbiol.">
        <title>Nocardioides caeni sp. nov., isolated from wastewater.</title>
        <authorList>
            <person name="Yoon J.H."/>
            <person name="Kang S.J."/>
            <person name="Park S."/>
            <person name="Kim W."/>
            <person name="Oh T.K."/>
        </authorList>
    </citation>
    <scope>NUCLEOTIDE SEQUENCE [LARGE SCALE GENOMIC DNA]</scope>
    <source>
        <strain evidence="8 9">DSM 23134</strain>
    </source>
</reference>
<dbReference type="AlphaFoldDB" id="A0A4S8NPF3"/>
<dbReference type="InterPro" id="IPR051791">
    <property type="entry name" value="Pra-immunoreactive"/>
</dbReference>
<dbReference type="Proteomes" id="UP000307087">
    <property type="component" value="Unassembled WGS sequence"/>
</dbReference>
<dbReference type="PANTHER" id="PTHR36115">
    <property type="entry name" value="PROLINE-RICH ANTIGEN HOMOLOG-RELATED"/>
    <property type="match status" value="1"/>
</dbReference>
<gene>
    <name evidence="8" type="ORF">E9934_01510</name>
</gene>
<keyword evidence="4 6" id="KW-1133">Transmembrane helix</keyword>
<evidence type="ECO:0000256" key="1">
    <source>
        <dbReference type="ARBA" id="ARBA00004651"/>
    </source>
</evidence>
<accession>A0A4S8NPF3</accession>
<feature type="domain" description="RDD" evidence="7">
    <location>
        <begin position="154"/>
        <end position="282"/>
    </location>
</feature>
<dbReference type="OrthoDB" id="3826662at2"/>